<evidence type="ECO:0000256" key="2">
    <source>
        <dbReference type="ARBA" id="ARBA00011955"/>
    </source>
</evidence>
<dbReference type="OrthoDB" id="9778595at2"/>
<dbReference type="PANTHER" id="PTHR30040:SF2">
    <property type="entry name" value="FAD:PROTEIN FMN TRANSFERASE"/>
    <property type="match status" value="1"/>
</dbReference>
<comment type="catalytic activity">
    <reaction evidence="10">
        <text>L-threonyl-[protein] + FAD = FMN-L-threonyl-[protein] + AMP + H(+)</text>
        <dbReference type="Rhea" id="RHEA:36847"/>
        <dbReference type="Rhea" id="RHEA-COMP:11060"/>
        <dbReference type="Rhea" id="RHEA-COMP:11061"/>
        <dbReference type="ChEBI" id="CHEBI:15378"/>
        <dbReference type="ChEBI" id="CHEBI:30013"/>
        <dbReference type="ChEBI" id="CHEBI:57692"/>
        <dbReference type="ChEBI" id="CHEBI:74257"/>
        <dbReference type="ChEBI" id="CHEBI:456215"/>
        <dbReference type="EC" id="2.7.1.180"/>
    </reaction>
</comment>
<accession>A0A5S3PC18</accession>
<evidence type="ECO:0000256" key="8">
    <source>
        <dbReference type="ARBA" id="ARBA00022842"/>
    </source>
</evidence>
<keyword evidence="4" id="KW-0285">Flavoprotein</keyword>
<evidence type="ECO:0000256" key="4">
    <source>
        <dbReference type="ARBA" id="ARBA00022630"/>
    </source>
</evidence>
<keyword evidence="6" id="KW-0479">Metal-binding</keyword>
<evidence type="ECO:0000256" key="1">
    <source>
        <dbReference type="ARBA" id="ARBA00001946"/>
    </source>
</evidence>
<evidence type="ECO:0000256" key="7">
    <source>
        <dbReference type="ARBA" id="ARBA00022827"/>
    </source>
</evidence>
<evidence type="ECO:0000256" key="6">
    <source>
        <dbReference type="ARBA" id="ARBA00022723"/>
    </source>
</evidence>
<dbReference type="AlphaFoldDB" id="A0A5S3PC18"/>
<keyword evidence="8" id="KW-0460">Magnesium</keyword>
<evidence type="ECO:0000256" key="5">
    <source>
        <dbReference type="ARBA" id="ARBA00022679"/>
    </source>
</evidence>
<evidence type="ECO:0000256" key="10">
    <source>
        <dbReference type="ARBA" id="ARBA00048540"/>
    </source>
</evidence>
<dbReference type="InterPro" id="IPR003374">
    <property type="entry name" value="ApbE-like_sf"/>
</dbReference>
<dbReference type="InterPro" id="IPR024932">
    <property type="entry name" value="ApbE"/>
</dbReference>
<comment type="cofactor">
    <cofactor evidence="1">
        <name>Mg(2+)</name>
        <dbReference type="ChEBI" id="CHEBI:18420"/>
    </cofactor>
</comment>
<sequence length="290" mass="30664">MTLSRRRFLSISAACLLAGPARAERWQGRAFGAEIDITIRGPRDIAGPAVRAARDLLRRIEAQFNLFDPGSQLSRLNAAGRLDTPDPMFRTLMRAADRVHRATGGLFDPTVQPLWRALADGGDLVAARRLIGWSRVTHGTQAVVLGTGQALTFNGIAQGFATDRVADLLAAAGFGDTLVNIGEFRGSGGPWTLGLSDPQFGHLGTRTLTQGAIATSSPHSVPLQGRGHILHASAAPQWSTVSVEAADATTADGFSTALALAPLDMIRALPGRHGIRRVTLVNTTGDLITL</sequence>
<dbReference type="Gene3D" id="3.10.520.10">
    <property type="entry name" value="ApbE-like domains"/>
    <property type="match status" value="1"/>
</dbReference>
<keyword evidence="12" id="KW-1185">Reference proteome</keyword>
<comment type="caution">
    <text evidence="11">The sequence shown here is derived from an EMBL/GenBank/DDBJ whole genome shotgun (WGS) entry which is preliminary data.</text>
</comment>
<dbReference type="InterPro" id="IPR006311">
    <property type="entry name" value="TAT_signal"/>
</dbReference>
<evidence type="ECO:0000313" key="12">
    <source>
        <dbReference type="Proteomes" id="UP000309550"/>
    </source>
</evidence>
<evidence type="ECO:0000256" key="3">
    <source>
        <dbReference type="ARBA" id="ARBA00016337"/>
    </source>
</evidence>
<dbReference type="EC" id="2.7.1.180" evidence="2"/>
<dbReference type="PROSITE" id="PS51318">
    <property type="entry name" value="TAT"/>
    <property type="match status" value="1"/>
</dbReference>
<dbReference type="Pfam" id="PF02424">
    <property type="entry name" value="ApbE"/>
    <property type="match status" value="1"/>
</dbReference>
<dbReference type="EMBL" id="VANS01000004">
    <property type="protein sequence ID" value="TMM51215.1"/>
    <property type="molecule type" value="Genomic_DNA"/>
</dbReference>
<gene>
    <name evidence="11" type="ORF">FDT80_15260</name>
</gene>
<keyword evidence="5 11" id="KW-0808">Transferase</keyword>
<evidence type="ECO:0000313" key="11">
    <source>
        <dbReference type="EMBL" id="TMM51215.1"/>
    </source>
</evidence>
<dbReference type="GO" id="GO:0046872">
    <property type="term" value="F:metal ion binding"/>
    <property type="evidence" value="ECO:0007669"/>
    <property type="project" value="UniProtKB-KW"/>
</dbReference>
<dbReference type="SUPFAM" id="SSF143631">
    <property type="entry name" value="ApbE-like"/>
    <property type="match status" value="1"/>
</dbReference>
<proteinExistence type="predicted"/>
<dbReference type="RefSeq" id="WP_138663174.1">
    <property type="nucleotide sequence ID" value="NZ_VANS01000004.1"/>
</dbReference>
<dbReference type="GO" id="GO:0016740">
    <property type="term" value="F:transferase activity"/>
    <property type="evidence" value="ECO:0007669"/>
    <property type="project" value="UniProtKB-KW"/>
</dbReference>
<dbReference type="PANTHER" id="PTHR30040">
    <property type="entry name" value="THIAMINE BIOSYNTHESIS LIPOPROTEIN APBE"/>
    <property type="match status" value="1"/>
</dbReference>
<reference evidence="11 12" key="1">
    <citation type="submission" date="2019-05" db="EMBL/GenBank/DDBJ databases">
        <title>Sulfitobacter sabulilitoris sp. nov., isolated from a marine sand.</title>
        <authorList>
            <person name="Yoon J.-H."/>
        </authorList>
    </citation>
    <scope>NUCLEOTIDE SEQUENCE [LARGE SCALE GENOMIC DNA]</scope>
    <source>
        <strain evidence="11 12">HSMS-29</strain>
    </source>
</reference>
<evidence type="ECO:0000256" key="9">
    <source>
        <dbReference type="ARBA" id="ARBA00031306"/>
    </source>
</evidence>
<protein>
    <recommendedName>
        <fullName evidence="3">FAD:protein FMN transferase</fullName>
        <ecNumber evidence="2">2.7.1.180</ecNumber>
    </recommendedName>
    <alternativeName>
        <fullName evidence="9">Flavin transferase</fullName>
    </alternativeName>
</protein>
<name>A0A5S3PC18_9RHOB</name>
<organism evidence="11 12">
    <name type="scientific">Sulfitobacter sabulilitoris</name>
    <dbReference type="NCBI Taxonomy" id="2562655"/>
    <lineage>
        <taxon>Bacteria</taxon>
        <taxon>Pseudomonadati</taxon>
        <taxon>Pseudomonadota</taxon>
        <taxon>Alphaproteobacteria</taxon>
        <taxon>Rhodobacterales</taxon>
        <taxon>Roseobacteraceae</taxon>
        <taxon>Sulfitobacter</taxon>
    </lineage>
</organism>
<keyword evidence="7" id="KW-0274">FAD</keyword>
<dbReference type="Proteomes" id="UP000309550">
    <property type="component" value="Unassembled WGS sequence"/>
</dbReference>